<dbReference type="STRING" id="1618481.US54_C0002G0002"/>
<evidence type="ECO:0000313" key="4">
    <source>
        <dbReference type="Proteomes" id="UP000034471"/>
    </source>
</evidence>
<proteinExistence type="predicted"/>
<dbReference type="Gene3D" id="6.20.50.110">
    <property type="entry name" value="Methyltransferase, zinc-binding domain"/>
    <property type="match status" value="1"/>
</dbReference>
<dbReference type="Gene3D" id="3.40.50.150">
    <property type="entry name" value="Vaccinia Virus protein VP39"/>
    <property type="match status" value="1"/>
</dbReference>
<accession>A0A0G0JPI5</accession>
<protein>
    <submittedName>
        <fullName evidence="3">NDP-hexose 3-C-methyltransferase</fullName>
    </submittedName>
</protein>
<dbReference type="InterPro" id="IPR029063">
    <property type="entry name" value="SAM-dependent_MTases_sf"/>
</dbReference>
<feature type="domain" description="C-methyltransferase" evidence="2">
    <location>
        <begin position="253"/>
        <end position="410"/>
    </location>
</feature>
<dbReference type="Gene3D" id="6.10.250.3100">
    <property type="match status" value="1"/>
</dbReference>
<dbReference type="GO" id="GO:0008168">
    <property type="term" value="F:methyltransferase activity"/>
    <property type="evidence" value="ECO:0007669"/>
    <property type="project" value="UniProtKB-KW"/>
</dbReference>
<evidence type="ECO:0000259" key="1">
    <source>
        <dbReference type="Pfam" id="PF08421"/>
    </source>
</evidence>
<dbReference type="EMBL" id="LBTJ01000002">
    <property type="protein sequence ID" value="KKQ38814.1"/>
    <property type="molecule type" value="Genomic_DNA"/>
</dbReference>
<dbReference type="PANTHER" id="PTHR43861">
    <property type="entry name" value="TRANS-ACONITATE 2-METHYLTRANSFERASE-RELATED"/>
    <property type="match status" value="1"/>
</dbReference>
<gene>
    <name evidence="3" type="ORF">US54_C0002G0002</name>
</gene>
<organism evidence="3 4">
    <name type="scientific">Candidatus Roizmanbacteria bacterium GW2011_GWA2_37_7</name>
    <dbReference type="NCBI Taxonomy" id="1618481"/>
    <lineage>
        <taxon>Bacteria</taxon>
        <taxon>Candidatus Roizmaniibacteriota</taxon>
    </lineage>
</organism>
<dbReference type="InterPro" id="IPR013691">
    <property type="entry name" value="MeTrfase_14"/>
</dbReference>
<evidence type="ECO:0000259" key="2">
    <source>
        <dbReference type="Pfam" id="PF08484"/>
    </source>
</evidence>
<dbReference type="AlphaFoldDB" id="A0A0G0JPI5"/>
<keyword evidence="3" id="KW-0808">Transferase</keyword>
<dbReference type="SUPFAM" id="SSF53335">
    <property type="entry name" value="S-adenosyl-L-methionine-dependent methyltransferases"/>
    <property type="match status" value="1"/>
</dbReference>
<comment type="caution">
    <text evidence="3">The sequence shown here is derived from an EMBL/GenBank/DDBJ whole genome shotgun (WGS) entry which is preliminary data.</text>
</comment>
<dbReference type="Pfam" id="PF08484">
    <property type="entry name" value="Methyltransf_14"/>
    <property type="match status" value="1"/>
</dbReference>
<feature type="domain" description="Methyltransferase putative zinc binding" evidence="1">
    <location>
        <begin position="12"/>
        <end position="73"/>
    </location>
</feature>
<sequence length="415" mass="47450">MQDNIIKKLKKCRVCKNTHLTKVFTLGPTPLANAFLTEKQIDEPESFYPLDVYFCQNCSFVQLGHVVSPEILFKDYVYVSSTSPVFVNHFKNFAKEIVTQFSLNNKALVIDIGSNDGILLKPFLALGTRVLGIEPASHIAKEAEKQGIETIDEFFSVALAKNIVKKKGKAKVVTANNVFAHIHDLDEVIKGLDVLLDDEGVFITESPYLIDFLKKRYFDLVYHEHLSYWSLSSLMTLFKRFDMEVFDIQKVDVHGGTIRTFIKRKKAHFAVSKNVDKFLQKEKKSKLKNIETYQNFSKKILENRRKLIGLLTKLKLYGKRIVGYGAPAKGNTLLNYFKIGPEILDYIVEDSHLKVGLYTPGTHIPIVSSKQLQKDNPDYVFILAWNFAPSIQKKLAWFKKRGKKFIIPVPQPKIV</sequence>
<reference evidence="3 4" key="1">
    <citation type="journal article" date="2015" name="Nature">
        <title>rRNA introns, odd ribosomes, and small enigmatic genomes across a large radiation of phyla.</title>
        <authorList>
            <person name="Brown C.T."/>
            <person name="Hug L.A."/>
            <person name="Thomas B.C."/>
            <person name="Sharon I."/>
            <person name="Castelle C.J."/>
            <person name="Singh A."/>
            <person name="Wilkins M.J."/>
            <person name="Williams K.H."/>
            <person name="Banfield J.F."/>
        </authorList>
    </citation>
    <scope>NUCLEOTIDE SEQUENCE [LARGE SCALE GENOMIC DNA]</scope>
</reference>
<name>A0A0G0JPI5_9BACT</name>
<keyword evidence="3" id="KW-0489">Methyltransferase</keyword>
<dbReference type="Proteomes" id="UP000034471">
    <property type="component" value="Unassembled WGS sequence"/>
</dbReference>
<dbReference type="Pfam" id="PF08421">
    <property type="entry name" value="Methyltransf_13"/>
    <property type="match status" value="1"/>
</dbReference>
<evidence type="ECO:0000313" key="3">
    <source>
        <dbReference type="EMBL" id="KKQ38814.1"/>
    </source>
</evidence>
<dbReference type="GO" id="GO:0032259">
    <property type="term" value="P:methylation"/>
    <property type="evidence" value="ECO:0007669"/>
    <property type="project" value="UniProtKB-KW"/>
</dbReference>
<dbReference type="Gene3D" id="3.40.50.720">
    <property type="entry name" value="NAD(P)-binding Rossmann-like Domain"/>
    <property type="match status" value="1"/>
</dbReference>
<dbReference type="InterPro" id="IPR038576">
    <property type="entry name" value="Methyltransf_Zn-bd_dom_put_sf"/>
</dbReference>
<dbReference type="InterPro" id="IPR013630">
    <property type="entry name" value="Methyltransf_Zn-bd_dom_put"/>
</dbReference>
<dbReference type="PANTHER" id="PTHR43861:SF5">
    <property type="entry name" value="BLL5978 PROTEIN"/>
    <property type="match status" value="1"/>
</dbReference>
<dbReference type="Pfam" id="PF13489">
    <property type="entry name" value="Methyltransf_23"/>
    <property type="match status" value="1"/>
</dbReference>